<dbReference type="KEGG" id="lfp:Y981_08780"/>
<evidence type="ECO:0000313" key="3">
    <source>
        <dbReference type="Proteomes" id="UP000027059"/>
    </source>
</evidence>
<reference evidence="3" key="1">
    <citation type="submission" date="2014-02" db="EMBL/GenBank/DDBJ databases">
        <title>Complete genome sequence and comparative genomic analysis of the nitrogen-fixing bacterium Leptospirillum ferriphilum YSK.</title>
        <authorList>
            <person name="Guo X."/>
            <person name="Yin H."/>
            <person name="Liang Y."/>
            <person name="Hu Q."/>
            <person name="Ma L."/>
            <person name="Xiao Y."/>
            <person name="Zhang X."/>
            <person name="Qiu G."/>
            <person name="Liu X."/>
        </authorList>
    </citation>
    <scope>NUCLEOTIDE SEQUENCE [LARGE SCALE GENOMIC DNA]</scope>
    <source>
        <strain evidence="3">YSK</strain>
    </source>
</reference>
<name>A0A059XXL4_9BACT</name>
<protein>
    <submittedName>
        <fullName evidence="2">Uncharacterized protein</fullName>
    </submittedName>
</protein>
<reference evidence="2 3" key="2">
    <citation type="journal article" date="2015" name="Biomed. Res. Int.">
        <title>Effects of Arsenite Resistance on the Growth and Functional Gene Expression of Leptospirillum ferriphilum and Acidithiobacillus thiooxidans in Pure Culture and Coculture.</title>
        <authorList>
            <person name="Jiang H."/>
            <person name="Liang Y."/>
            <person name="Yin H."/>
            <person name="Xiao Y."/>
            <person name="Guo X."/>
            <person name="Xu Y."/>
            <person name="Hu Q."/>
            <person name="Liu H."/>
            <person name="Liu X."/>
        </authorList>
    </citation>
    <scope>NUCLEOTIDE SEQUENCE [LARGE SCALE GENOMIC DNA]</scope>
    <source>
        <strain evidence="2 3">YSK</strain>
    </source>
</reference>
<evidence type="ECO:0000256" key="1">
    <source>
        <dbReference type="SAM" id="MobiDB-lite"/>
    </source>
</evidence>
<gene>
    <name evidence="2" type="ORF">Y981_08780</name>
</gene>
<sequence length="120" mass="12588">MGEDLVVGEGGQLFRLRLNDENPVKRVLVKEGQTLQACRMVTGSEGNPFSVNPVSGDPGSKSGSSRRRDCLIAISRTRPRGRRDGSQDASEGPSTLGRAGAGRKNNRGGYGGSQGGFIGL</sequence>
<dbReference type="Proteomes" id="UP000027059">
    <property type="component" value="Chromosome"/>
</dbReference>
<accession>A0A059XXL4</accession>
<keyword evidence="3" id="KW-1185">Reference proteome</keyword>
<feature type="compositionally biased region" description="Polar residues" evidence="1">
    <location>
        <begin position="44"/>
        <end position="53"/>
    </location>
</feature>
<dbReference type="AlphaFoldDB" id="A0A059XXL4"/>
<feature type="region of interest" description="Disordered" evidence="1">
    <location>
        <begin position="43"/>
        <end position="120"/>
    </location>
</feature>
<feature type="compositionally biased region" description="Gly residues" evidence="1">
    <location>
        <begin position="108"/>
        <end position="120"/>
    </location>
</feature>
<proteinExistence type="predicted"/>
<dbReference type="RefSeq" id="WP_038505721.1">
    <property type="nucleotide sequence ID" value="NZ_CP007243.1"/>
</dbReference>
<evidence type="ECO:0000313" key="2">
    <source>
        <dbReference type="EMBL" id="AIA31840.1"/>
    </source>
</evidence>
<organism evidence="2 3">
    <name type="scientific">Leptospirillum ferriphilum YSK</name>
    <dbReference type="NCBI Taxonomy" id="1441628"/>
    <lineage>
        <taxon>Bacteria</taxon>
        <taxon>Pseudomonadati</taxon>
        <taxon>Nitrospirota</taxon>
        <taxon>Nitrospiria</taxon>
        <taxon>Nitrospirales</taxon>
        <taxon>Nitrospiraceae</taxon>
        <taxon>Leptospirillum</taxon>
    </lineage>
</organism>
<dbReference type="EMBL" id="CP007243">
    <property type="protein sequence ID" value="AIA31840.1"/>
    <property type="molecule type" value="Genomic_DNA"/>
</dbReference>
<dbReference type="HOGENOM" id="CLU_2046782_0_0_0"/>